<keyword evidence="2" id="KW-1185">Reference proteome</keyword>
<dbReference type="AlphaFoldDB" id="A0A1M5TDH6"/>
<evidence type="ECO:0000313" key="1">
    <source>
        <dbReference type="EMBL" id="SHH48865.1"/>
    </source>
</evidence>
<sequence>MDDSARLFGKKTKKDWKQLRERLKTDFNNEKDWDLAADLMRKRFQTRYFTPIEHILSLNITNGEGFSVISLMCSLIEFFQSCIEGKNYELYAEETDFVYGSSSGKFKAFLLNEDPFKEIFAQKLSKPKKKLQNIADDFYSNVRCGLLHEASTKNNWVIRTSKKSIRSTLPFIDIANQDEKIIYRDLFYTVLKSYSINYLAMISSSKSKKSQLNFCRKMDSLCEIYNDTTAPWWNP</sequence>
<accession>A0A1M5TDH6</accession>
<dbReference type="STRING" id="947013.SAMN04488109_4012"/>
<reference evidence="1 2" key="1">
    <citation type="submission" date="2016-11" db="EMBL/GenBank/DDBJ databases">
        <authorList>
            <person name="Jaros S."/>
            <person name="Januszkiewicz K."/>
            <person name="Wedrychowicz H."/>
        </authorList>
    </citation>
    <scope>NUCLEOTIDE SEQUENCE [LARGE SCALE GENOMIC DNA]</scope>
    <source>
        <strain evidence="1 2">DSM 24574</strain>
    </source>
</reference>
<proteinExistence type="predicted"/>
<dbReference type="OrthoDB" id="8367156at2"/>
<gene>
    <name evidence="1" type="ORF">SAMN04488109_4012</name>
</gene>
<dbReference type="RefSeq" id="WP_073137557.1">
    <property type="nucleotide sequence ID" value="NZ_FQWQ01000003.1"/>
</dbReference>
<evidence type="ECO:0000313" key="2">
    <source>
        <dbReference type="Proteomes" id="UP000184212"/>
    </source>
</evidence>
<organism evidence="1 2">
    <name type="scientific">Chryseolinea serpens</name>
    <dbReference type="NCBI Taxonomy" id="947013"/>
    <lineage>
        <taxon>Bacteria</taxon>
        <taxon>Pseudomonadati</taxon>
        <taxon>Bacteroidota</taxon>
        <taxon>Cytophagia</taxon>
        <taxon>Cytophagales</taxon>
        <taxon>Fulvivirgaceae</taxon>
        <taxon>Chryseolinea</taxon>
    </lineage>
</organism>
<dbReference type="Proteomes" id="UP000184212">
    <property type="component" value="Unassembled WGS sequence"/>
</dbReference>
<dbReference type="EMBL" id="FQWQ01000003">
    <property type="protein sequence ID" value="SHH48865.1"/>
    <property type="molecule type" value="Genomic_DNA"/>
</dbReference>
<name>A0A1M5TDH6_9BACT</name>
<protein>
    <submittedName>
        <fullName evidence="1">Uncharacterized protein</fullName>
    </submittedName>
</protein>